<dbReference type="EMBL" id="BARV01025905">
    <property type="protein sequence ID" value="GAI34912.1"/>
    <property type="molecule type" value="Genomic_DNA"/>
</dbReference>
<protein>
    <recommendedName>
        <fullName evidence="1">Glucose-6-phosphate dehydrogenase C-terminal domain-containing protein</fullName>
    </recommendedName>
</protein>
<sequence>FPPEASETWRHNRLTISIQPDMDIRIRFQAKKPGQGIFLNPVNMVFSYKDAYGNSHEPEAYETFIVRCHAG</sequence>
<organism evidence="2">
    <name type="scientific">marine sediment metagenome</name>
    <dbReference type="NCBI Taxonomy" id="412755"/>
    <lineage>
        <taxon>unclassified sequences</taxon>
        <taxon>metagenomes</taxon>
        <taxon>ecological metagenomes</taxon>
    </lineage>
</organism>
<name>X1MTB0_9ZZZZ</name>
<gene>
    <name evidence="2" type="ORF">S06H3_41962</name>
</gene>
<dbReference type="GO" id="GO:0006006">
    <property type="term" value="P:glucose metabolic process"/>
    <property type="evidence" value="ECO:0007669"/>
    <property type="project" value="InterPro"/>
</dbReference>
<dbReference type="Pfam" id="PF02781">
    <property type="entry name" value="G6PD_C"/>
    <property type="match status" value="1"/>
</dbReference>
<dbReference type="InterPro" id="IPR022675">
    <property type="entry name" value="G6P_DH_C"/>
</dbReference>
<evidence type="ECO:0000313" key="2">
    <source>
        <dbReference type="EMBL" id="GAI34912.1"/>
    </source>
</evidence>
<comment type="caution">
    <text evidence="2">The sequence shown here is derived from an EMBL/GenBank/DDBJ whole genome shotgun (WGS) entry which is preliminary data.</text>
</comment>
<dbReference type="Gene3D" id="3.30.360.10">
    <property type="entry name" value="Dihydrodipicolinate Reductase, domain 2"/>
    <property type="match status" value="1"/>
</dbReference>
<accession>X1MTB0</accession>
<reference evidence="2" key="1">
    <citation type="journal article" date="2014" name="Front. Microbiol.">
        <title>High frequency of phylogenetically diverse reductive dehalogenase-homologous genes in deep subseafloor sedimentary metagenomes.</title>
        <authorList>
            <person name="Kawai M."/>
            <person name="Futagami T."/>
            <person name="Toyoda A."/>
            <person name="Takaki Y."/>
            <person name="Nishi S."/>
            <person name="Hori S."/>
            <person name="Arai W."/>
            <person name="Tsubouchi T."/>
            <person name="Morono Y."/>
            <person name="Uchiyama I."/>
            <person name="Ito T."/>
            <person name="Fujiyama A."/>
            <person name="Inagaki F."/>
            <person name="Takami H."/>
        </authorList>
    </citation>
    <scope>NUCLEOTIDE SEQUENCE</scope>
    <source>
        <strain evidence="2">Expedition CK06-06</strain>
    </source>
</reference>
<feature type="domain" description="Glucose-6-phosphate dehydrogenase C-terminal" evidence="1">
    <location>
        <begin position="7"/>
        <end position="71"/>
    </location>
</feature>
<dbReference type="SUPFAM" id="SSF55347">
    <property type="entry name" value="Glyceraldehyde-3-phosphate dehydrogenase-like, C-terminal domain"/>
    <property type="match status" value="1"/>
</dbReference>
<proteinExistence type="predicted"/>
<evidence type="ECO:0000259" key="1">
    <source>
        <dbReference type="Pfam" id="PF02781"/>
    </source>
</evidence>
<dbReference type="GO" id="GO:0050661">
    <property type="term" value="F:NADP binding"/>
    <property type="evidence" value="ECO:0007669"/>
    <property type="project" value="InterPro"/>
</dbReference>
<feature type="non-terminal residue" evidence="2">
    <location>
        <position position="1"/>
    </location>
</feature>
<dbReference type="AlphaFoldDB" id="X1MTB0"/>
<dbReference type="GO" id="GO:0004345">
    <property type="term" value="F:glucose-6-phosphate dehydrogenase activity"/>
    <property type="evidence" value="ECO:0007669"/>
    <property type="project" value="InterPro"/>
</dbReference>